<dbReference type="InterPro" id="IPR037925">
    <property type="entry name" value="FlgE/F/G-like"/>
</dbReference>
<feature type="domain" description="Flagellar hook protein FlgE/F/G-like D1" evidence="9">
    <location>
        <begin position="85"/>
        <end position="139"/>
    </location>
</feature>
<dbReference type="AlphaFoldDB" id="A0A1G7XVS3"/>
<dbReference type="InterPro" id="IPR053967">
    <property type="entry name" value="LlgE_F_G-like_D1"/>
</dbReference>
<evidence type="ECO:0000259" key="6">
    <source>
        <dbReference type="Pfam" id="PF00460"/>
    </source>
</evidence>
<protein>
    <recommendedName>
        <fullName evidence="3 5">Flagellar hook protein FlgE</fullName>
    </recommendedName>
</protein>
<feature type="domain" description="Flagellar basal body rod protein N-terminal" evidence="6">
    <location>
        <begin position="9"/>
        <end position="37"/>
    </location>
</feature>
<dbReference type="PANTHER" id="PTHR30435:SF1">
    <property type="entry name" value="FLAGELLAR HOOK PROTEIN FLGE"/>
    <property type="match status" value="1"/>
</dbReference>
<dbReference type="GO" id="GO:0009425">
    <property type="term" value="C:bacterial-type flagellum basal body"/>
    <property type="evidence" value="ECO:0007669"/>
    <property type="project" value="UniProtKB-SubCell"/>
</dbReference>
<feature type="domain" description="Flagellar basal-body/hook protein C-terminal" evidence="7">
    <location>
        <begin position="363"/>
        <end position="405"/>
    </location>
</feature>
<proteinExistence type="inferred from homology"/>
<dbReference type="Pfam" id="PF22692">
    <property type="entry name" value="LlgE_F_G_D1"/>
    <property type="match status" value="1"/>
</dbReference>
<dbReference type="InterPro" id="IPR001444">
    <property type="entry name" value="Flag_bb_rod_N"/>
</dbReference>
<dbReference type="RefSeq" id="WP_092616813.1">
    <property type="nucleotide sequence ID" value="NZ_FNCV01000003.1"/>
</dbReference>
<keyword evidence="10" id="KW-0969">Cilium</keyword>
<dbReference type="Pfam" id="PF07559">
    <property type="entry name" value="FlgE_D2"/>
    <property type="match status" value="1"/>
</dbReference>
<keyword evidence="10" id="KW-0282">Flagellum</keyword>
<dbReference type="NCBIfam" id="TIGR03506">
    <property type="entry name" value="FlgEFG_subfam"/>
    <property type="match status" value="1"/>
</dbReference>
<name>A0A1G7XVS3_9PROT</name>
<comment type="function">
    <text evidence="5">A flexible structure which links the flagellar filament to the drive apparatus in the basal body.</text>
</comment>
<dbReference type="InterPro" id="IPR010930">
    <property type="entry name" value="Flg_bb/hook_C_dom"/>
</dbReference>
<evidence type="ECO:0000259" key="7">
    <source>
        <dbReference type="Pfam" id="PF06429"/>
    </source>
</evidence>
<dbReference type="Pfam" id="PF00460">
    <property type="entry name" value="Flg_bb_rod"/>
    <property type="match status" value="1"/>
</dbReference>
<evidence type="ECO:0000256" key="5">
    <source>
        <dbReference type="RuleBase" id="RU362116"/>
    </source>
</evidence>
<dbReference type="STRING" id="83401.SAMN05421742_103111"/>
<dbReference type="PANTHER" id="PTHR30435">
    <property type="entry name" value="FLAGELLAR PROTEIN"/>
    <property type="match status" value="1"/>
</dbReference>
<dbReference type="GO" id="GO:0071978">
    <property type="term" value="P:bacterial-type flagellum-dependent swarming motility"/>
    <property type="evidence" value="ECO:0007669"/>
    <property type="project" value="TreeGrafter"/>
</dbReference>
<gene>
    <name evidence="10" type="ORF">SAMN05421742_103111</name>
</gene>
<keyword evidence="11" id="KW-1185">Reference proteome</keyword>
<dbReference type="InterPro" id="IPR037058">
    <property type="entry name" value="Falgellar_hook_FlgE_sf"/>
</dbReference>
<dbReference type="Gene3D" id="2.60.98.20">
    <property type="entry name" value="Flagellar hook protein FlgE"/>
    <property type="match status" value="1"/>
</dbReference>
<evidence type="ECO:0000313" key="10">
    <source>
        <dbReference type="EMBL" id="SDG88163.1"/>
    </source>
</evidence>
<evidence type="ECO:0000259" key="8">
    <source>
        <dbReference type="Pfam" id="PF07559"/>
    </source>
</evidence>
<dbReference type="SUPFAM" id="SSF117143">
    <property type="entry name" value="Flagellar hook protein flgE"/>
    <property type="match status" value="1"/>
</dbReference>
<dbReference type="EMBL" id="FNCV01000003">
    <property type="protein sequence ID" value="SDG88163.1"/>
    <property type="molecule type" value="Genomic_DNA"/>
</dbReference>
<reference evidence="11" key="1">
    <citation type="submission" date="2016-10" db="EMBL/GenBank/DDBJ databases">
        <authorList>
            <person name="Varghese N."/>
            <person name="Submissions S."/>
        </authorList>
    </citation>
    <scope>NUCLEOTIDE SEQUENCE [LARGE SCALE GENOMIC DNA]</scope>
    <source>
        <strain evidence="11">930I</strain>
    </source>
</reference>
<dbReference type="Proteomes" id="UP000217076">
    <property type="component" value="Unassembled WGS sequence"/>
</dbReference>
<comment type="similarity">
    <text evidence="2 5">Belongs to the flagella basal body rod proteins family.</text>
</comment>
<accession>A0A1G7XVS3</accession>
<evidence type="ECO:0000256" key="4">
    <source>
        <dbReference type="ARBA" id="ARBA00023143"/>
    </source>
</evidence>
<dbReference type="Pfam" id="PF06429">
    <property type="entry name" value="Flg_bbr_C"/>
    <property type="match status" value="1"/>
</dbReference>
<keyword evidence="4 5" id="KW-0975">Bacterial flagellum</keyword>
<dbReference type="GO" id="GO:0005829">
    <property type="term" value="C:cytosol"/>
    <property type="evidence" value="ECO:0007669"/>
    <property type="project" value="TreeGrafter"/>
</dbReference>
<evidence type="ECO:0000256" key="1">
    <source>
        <dbReference type="ARBA" id="ARBA00004117"/>
    </source>
</evidence>
<evidence type="ECO:0000313" key="11">
    <source>
        <dbReference type="Proteomes" id="UP000217076"/>
    </source>
</evidence>
<organism evidence="10 11">
    <name type="scientific">Roseospirillum parvum</name>
    <dbReference type="NCBI Taxonomy" id="83401"/>
    <lineage>
        <taxon>Bacteria</taxon>
        <taxon>Pseudomonadati</taxon>
        <taxon>Pseudomonadota</taxon>
        <taxon>Alphaproteobacteria</taxon>
        <taxon>Rhodospirillales</taxon>
        <taxon>Rhodospirillaceae</taxon>
        <taxon>Roseospirillum</taxon>
    </lineage>
</organism>
<evidence type="ECO:0000256" key="3">
    <source>
        <dbReference type="ARBA" id="ARBA00019015"/>
    </source>
</evidence>
<feature type="domain" description="Flagellar hook protein FlgE D2" evidence="8">
    <location>
        <begin position="170"/>
        <end position="286"/>
    </location>
</feature>
<evidence type="ECO:0000256" key="2">
    <source>
        <dbReference type="ARBA" id="ARBA00009677"/>
    </source>
</evidence>
<comment type="subcellular location">
    <subcellularLocation>
        <location evidence="1 5">Bacterial flagellum basal body</location>
    </subcellularLocation>
</comment>
<keyword evidence="10" id="KW-0966">Cell projection</keyword>
<dbReference type="InterPro" id="IPR011491">
    <property type="entry name" value="FlgE_D2"/>
</dbReference>
<sequence>MTIWGAFANASMGMQAQSHALGQISTNVANMNTTGYKKTETHFQTVLSESTGGGRFDIYSAQTKDYRRVSYQGQILATNSAKDVALNGRGMLVVNDAFDGSGQTYYTRDGAFYEQEIDGDSYLMQGNGLYVMGWSADADGVIDATGNLGAIRTNTFDQLPGQATSNVRLQANIDSGATKAQNFSFGVYDDQGNEQSLTLTWTPTPDVPNEWTLEFSAANGTVSAPTAPSLPVLTFDGNAQLPDTTAPVTVSITWAGGGSSSIAVDLDDMTQYSGKTVIDVIESDGYATGLLRQTRFDNDGVLYGIYSNNQAIPIAQLAAANFTNPDGLEATNGNMFLESEWSGEAELFQPGGTGRLASIEPASLEQSNVDLADEFSRMILTQNAYSSNATVFRTSDEMVQEAAQLKR</sequence>
<dbReference type="GO" id="GO:0009424">
    <property type="term" value="C:bacterial-type flagellum hook"/>
    <property type="evidence" value="ECO:0007669"/>
    <property type="project" value="TreeGrafter"/>
</dbReference>
<dbReference type="InterPro" id="IPR020013">
    <property type="entry name" value="Flagellar_FlgE/F/G"/>
</dbReference>
<dbReference type="OrthoDB" id="8372879at2"/>
<evidence type="ECO:0000259" key="9">
    <source>
        <dbReference type="Pfam" id="PF22692"/>
    </source>
</evidence>